<protein>
    <submittedName>
        <fullName evidence="2">GNAT family N-acetyltransferase</fullName>
    </submittedName>
</protein>
<accession>A0ABU5KEA8</accession>
<sequence>MPPATPLLREMRPEDVPAVLAGQEPAAVAGLSDVFPQDLHPFPRQTIADRWLAEIEDAATSCFVIVRHDRVVGFAAVRGDEVVHFGVEVEQWGTGVAAAAQDELLEVMRAGGVQRPWLRVYAGNARGRRFWEKLGWRPTGETARGTLPPYAELLTYELAG</sequence>
<dbReference type="RefSeq" id="WP_322424743.1">
    <property type="nucleotide sequence ID" value="NZ_JAXQPW010000005.1"/>
</dbReference>
<evidence type="ECO:0000313" key="2">
    <source>
        <dbReference type="EMBL" id="MDZ5662785.1"/>
    </source>
</evidence>
<evidence type="ECO:0000313" key="3">
    <source>
        <dbReference type="Proteomes" id="UP001291999"/>
    </source>
</evidence>
<dbReference type="SUPFAM" id="SSF55729">
    <property type="entry name" value="Acyl-CoA N-acyltransferases (Nat)"/>
    <property type="match status" value="1"/>
</dbReference>
<dbReference type="EMBL" id="JAXQPW010000005">
    <property type="protein sequence ID" value="MDZ5662785.1"/>
    <property type="molecule type" value="Genomic_DNA"/>
</dbReference>
<name>A0ABU5KEA8_9ACTN</name>
<organism evidence="2 3">
    <name type="scientific">Nocardioides renjunii</name>
    <dbReference type="NCBI Taxonomy" id="3095075"/>
    <lineage>
        <taxon>Bacteria</taxon>
        <taxon>Bacillati</taxon>
        <taxon>Actinomycetota</taxon>
        <taxon>Actinomycetes</taxon>
        <taxon>Propionibacteriales</taxon>
        <taxon>Nocardioidaceae</taxon>
        <taxon>Nocardioides</taxon>
    </lineage>
</organism>
<dbReference type="InterPro" id="IPR000182">
    <property type="entry name" value="GNAT_dom"/>
</dbReference>
<dbReference type="Gene3D" id="3.40.630.30">
    <property type="match status" value="1"/>
</dbReference>
<reference evidence="2 3" key="1">
    <citation type="submission" date="2023-11" db="EMBL/GenBank/DDBJ databases">
        <title>Novel species in genus Nocardioides.</title>
        <authorList>
            <person name="Zhou H."/>
        </authorList>
    </citation>
    <scope>NUCLEOTIDE SEQUENCE [LARGE SCALE GENOMIC DNA]</scope>
    <source>
        <strain evidence="2 3">S-58</strain>
    </source>
</reference>
<feature type="domain" description="N-acetyltransferase" evidence="1">
    <location>
        <begin position="6"/>
        <end position="157"/>
    </location>
</feature>
<dbReference type="PROSITE" id="PS51186">
    <property type="entry name" value="GNAT"/>
    <property type="match status" value="1"/>
</dbReference>
<dbReference type="Pfam" id="PF00583">
    <property type="entry name" value="Acetyltransf_1"/>
    <property type="match status" value="1"/>
</dbReference>
<dbReference type="InterPro" id="IPR016181">
    <property type="entry name" value="Acyl_CoA_acyltransferase"/>
</dbReference>
<dbReference type="CDD" id="cd04301">
    <property type="entry name" value="NAT_SF"/>
    <property type="match status" value="1"/>
</dbReference>
<evidence type="ECO:0000259" key="1">
    <source>
        <dbReference type="PROSITE" id="PS51186"/>
    </source>
</evidence>
<proteinExistence type="predicted"/>
<dbReference type="Proteomes" id="UP001291999">
    <property type="component" value="Unassembled WGS sequence"/>
</dbReference>
<keyword evidence="3" id="KW-1185">Reference proteome</keyword>
<gene>
    <name evidence="2" type="ORF">SFC79_13505</name>
</gene>
<comment type="caution">
    <text evidence="2">The sequence shown here is derived from an EMBL/GenBank/DDBJ whole genome shotgun (WGS) entry which is preliminary data.</text>
</comment>